<dbReference type="Gene3D" id="3.40.190.80">
    <property type="match status" value="1"/>
</dbReference>
<dbReference type="GO" id="GO:0006508">
    <property type="term" value="P:proteolysis"/>
    <property type="evidence" value="ECO:0007669"/>
    <property type="project" value="InterPro"/>
</dbReference>
<keyword evidence="3" id="KW-1185">Reference proteome</keyword>
<evidence type="ECO:0000313" key="3">
    <source>
        <dbReference type="Proteomes" id="UP000631114"/>
    </source>
</evidence>
<accession>A0A835HDR9</accession>
<protein>
    <submittedName>
        <fullName evidence="2">Uncharacterized protein</fullName>
    </submittedName>
</protein>
<comment type="caution">
    <text evidence="2">The sequence shown here is derived from an EMBL/GenBank/DDBJ whole genome shotgun (WGS) entry which is preliminary data.</text>
</comment>
<gene>
    <name evidence="2" type="ORF">IFM89_018895</name>
</gene>
<dbReference type="Gene3D" id="3.40.50.1820">
    <property type="entry name" value="alpha/beta hydrolase"/>
    <property type="match status" value="1"/>
</dbReference>
<organism evidence="2 3">
    <name type="scientific">Coptis chinensis</name>
    <dbReference type="NCBI Taxonomy" id="261450"/>
    <lineage>
        <taxon>Eukaryota</taxon>
        <taxon>Viridiplantae</taxon>
        <taxon>Streptophyta</taxon>
        <taxon>Embryophyta</taxon>
        <taxon>Tracheophyta</taxon>
        <taxon>Spermatophyta</taxon>
        <taxon>Magnoliopsida</taxon>
        <taxon>Ranunculales</taxon>
        <taxon>Ranunculaceae</taxon>
        <taxon>Coptidoideae</taxon>
        <taxon>Coptis</taxon>
    </lineage>
</organism>
<proteinExistence type="inferred from homology"/>
<dbReference type="InterPro" id="IPR029058">
    <property type="entry name" value="AB_hydrolase_fold"/>
</dbReference>
<sequence>MSLASFSSNSSTSSPDGEPLFSSSIANTVSDAEAATEADLMMFYFFFESRNSKKDPLVIWLNGRPGCSSELVVFYENGPFTMVGISKAQRRRIAQLSNLCFESSSNCRTAARIVQFLESVDQAAKATLRRSQVSIRAHYEVALALDLVPSKIHERSPIFLGSYDDVEEIKALYAAKEKKA</sequence>
<reference evidence="2 3" key="1">
    <citation type="submission" date="2020-10" db="EMBL/GenBank/DDBJ databases">
        <title>The Coptis chinensis genome and diversification of protoberbering-type alkaloids.</title>
        <authorList>
            <person name="Wang B."/>
            <person name="Shu S."/>
            <person name="Song C."/>
            <person name="Liu Y."/>
        </authorList>
    </citation>
    <scope>NUCLEOTIDE SEQUENCE [LARGE SCALE GENOMIC DNA]</scope>
    <source>
        <strain evidence="2">HL-2020</strain>
        <tissue evidence="2">Leaf</tissue>
    </source>
</reference>
<comment type="similarity">
    <text evidence="1">Belongs to the peptidase S10 family.</text>
</comment>
<dbReference type="Proteomes" id="UP000631114">
    <property type="component" value="Unassembled WGS sequence"/>
</dbReference>
<dbReference type="OrthoDB" id="1305195at2759"/>
<dbReference type="InterPro" id="IPR001563">
    <property type="entry name" value="Peptidase_S10"/>
</dbReference>
<dbReference type="AlphaFoldDB" id="A0A835HDR9"/>
<dbReference type="Pfam" id="PF00450">
    <property type="entry name" value="Peptidase_S10"/>
    <property type="match status" value="1"/>
</dbReference>
<name>A0A835HDR9_9MAGN</name>
<evidence type="ECO:0000256" key="1">
    <source>
        <dbReference type="ARBA" id="ARBA00009431"/>
    </source>
</evidence>
<evidence type="ECO:0000313" key="2">
    <source>
        <dbReference type="EMBL" id="KAF9597449.1"/>
    </source>
</evidence>
<dbReference type="EMBL" id="JADFTS010000007">
    <property type="protein sequence ID" value="KAF9597449.1"/>
    <property type="molecule type" value="Genomic_DNA"/>
</dbReference>
<dbReference type="SUPFAM" id="SSF53474">
    <property type="entry name" value="alpha/beta-Hydrolases"/>
    <property type="match status" value="1"/>
</dbReference>
<dbReference type="GO" id="GO:0004185">
    <property type="term" value="F:serine-type carboxypeptidase activity"/>
    <property type="evidence" value="ECO:0007669"/>
    <property type="project" value="InterPro"/>
</dbReference>